<dbReference type="InterPro" id="IPR042095">
    <property type="entry name" value="SUMF_sf"/>
</dbReference>
<evidence type="ECO:0000256" key="2">
    <source>
        <dbReference type="ARBA" id="ARBA00022679"/>
    </source>
</evidence>
<comment type="caution">
    <text evidence="5">The sequence shown here is derived from an EMBL/GenBank/DDBJ whole genome shotgun (WGS) entry which is preliminary data.</text>
</comment>
<dbReference type="GO" id="GO:0008168">
    <property type="term" value="F:methyltransferase activity"/>
    <property type="evidence" value="ECO:0007669"/>
    <property type="project" value="UniProtKB-KW"/>
</dbReference>
<evidence type="ECO:0000313" key="5">
    <source>
        <dbReference type="EMBL" id="OAE24475.1"/>
    </source>
</evidence>
<organism evidence="5 6">
    <name type="scientific">Marchantia polymorpha subsp. ruderalis</name>
    <dbReference type="NCBI Taxonomy" id="1480154"/>
    <lineage>
        <taxon>Eukaryota</taxon>
        <taxon>Viridiplantae</taxon>
        <taxon>Streptophyta</taxon>
        <taxon>Embryophyta</taxon>
        <taxon>Marchantiophyta</taxon>
        <taxon>Marchantiopsida</taxon>
        <taxon>Marchantiidae</taxon>
        <taxon>Marchantiales</taxon>
        <taxon>Marchantiaceae</taxon>
        <taxon>Marchantia</taxon>
    </lineage>
</organism>
<dbReference type="EMBL" id="LVLJ01002594">
    <property type="protein sequence ID" value="OAE24475.1"/>
    <property type="molecule type" value="Genomic_DNA"/>
</dbReference>
<dbReference type="InterPro" id="IPR019257">
    <property type="entry name" value="MeTrfase_dom"/>
</dbReference>
<feature type="domain" description="Sulfatase-modifying factor enzyme-like" evidence="3">
    <location>
        <begin position="707"/>
        <end position="774"/>
    </location>
</feature>
<evidence type="ECO:0000259" key="3">
    <source>
        <dbReference type="Pfam" id="PF03781"/>
    </source>
</evidence>
<evidence type="ECO:0000259" key="4">
    <source>
        <dbReference type="Pfam" id="PF10017"/>
    </source>
</evidence>
<keyword evidence="2" id="KW-0808">Transferase</keyword>
<name>A0A176VWF1_MARPO</name>
<reference evidence="5" key="1">
    <citation type="submission" date="2016-03" db="EMBL/GenBank/DDBJ databases">
        <title>Mechanisms controlling the formation of the plant cell surface in tip-growing cells are functionally conserved among land plants.</title>
        <authorList>
            <person name="Honkanen S."/>
            <person name="Jones V.A."/>
            <person name="Morieri G."/>
            <person name="Champion C."/>
            <person name="Hetherington A.J."/>
            <person name="Kelly S."/>
            <person name="Saint-Marcoux D."/>
            <person name="Proust H."/>
            <person name="Prescott H."/>
            <person name="Dolan L."/>
        </authorList>
    </citation>
    <scope>NUCLEOTIDE SEQUENCE [LARGE SCALE GENOMIC DNA]</scope>
    <source>
        <tissue evidence="5">Whole gametophyte</tissue>
    </source>
</reference>
<dbReference type="Pfam" id="PF03781">
    <property type="entry name" value="FGE-sulfatase"/>
    <property type="match status" value="2"/>
</dbReference>
<dbReference type="InterPro" id="IPR051128">
    <property type="entry name" value="EgtD_Methyltrsf_superfamily"/>
</dbReference>
<dbReference type="SUPFAM" id="SSF53335">
    <property type="entry name" value="S-adenosyl-L-methionine-dependent methyltransferases"/>
    <property type="match status" value="1"/>
</dbReference>
<dbReference type="InterPro" id="IPR016187">
    <property type="entry name" value="CTDL_fold"/>
</dbReference>
<dbReference type="Proteomes" id="UP000077202">
    <property type="component" value="Unassembled WGS sequence"/>
</dbReference>
<dbReference type="SUPFAM" id="SSF56436">
    <property type="entry name" value="C-type lectin-like"/>
    <property type="match status" value="1"/>
</dbReference>
<accession>A0A176VWF1</accession>
<keyword evidence="1" id="KW-0489">Methyltransferase</keyword>
<keyword evidence="6" id="KW-1185">Reference proteome</keyword>
<evidence type="ECO:0000256" key="1">
    <source>
        <dbReference type="ARBA" id="ARBA00022603"/>
    </source>
</evidence>
<feature type="domain" description="Sulfatase-modifying factor enzyme-like" evidence="3">
    <location>
        <begin position="552"/>
        <end position="688"/>
    </location>
</feature>
<dbReference type="AlphaFoldDB" id="A0A176VWF1"/>
<dbReference type="PANTHER" id="PTHR43397:SF1">
    <property type="entry name" value="ERGOTHIONEINE BIOSYNTHESIS PROTEIN 1"/>
    <property type="match status" value="1"/>
</dbReference>
<gene>
    <name evidence="5" type="ORF">AXG93_1615s1290</name>
</gene>
<proteinExistence type="predicted"/>
<dbReference type="Pfam" id="PF10017">
    <property type="entry name" value="Methyltransf_33"/>
    <property type="match status" value="1"/>
</dbReference>
<dbReference type="GO" id="GO:0032259">
    <property type="term" value="P:methylation"/>
    <property type="evidence" value="ECO:0007669"/>
    <property type="project" value="UniProtKB-KW"/>
</dbReference>
<dbReference type="Gene3D" id="3.90.1580.10">
    <property type="entry name" value="paralog of FGE (formylglycine-generating enzyme)"/>
    <property type="match status" value="1"/>
</dbReference>
<evidence type="ECO:0008006" key="7">
    <source>
        <dbReference type="Google" id="ProtNLM"/>
    </source>
</evidence>
<dbReference type="CDD" id="cd02440">
    <property type="entry name" value="AdoMet_MTases"/>
    <property type="match status" value="1"/>
</dbReference>
<feature type="domain" description="Histidine-specific methyltransferase SAM-dependent" evidence="4">
    <location>
        <begin position="69"/>
        <end position="364"/>
    </location>
</feature>
<evidence type="ECO:0000313" key="6">
    <source>
        <dbReference type="Proteomes" id="UP000077202"/>
    </source>
</evidence>
<sequence length="776" mass="89112">MPPVWDAQVPTPYVYRRPSDELKESIADLKSQLQSKYVGKNGVISTHNEQSPSVNGKTDPDDNDRVLQEIIVEGLSRKSRKEVPYRFLYDDRGSELYESITKLEEYYPFRAEIDLLDQFVEDITNHIPDGSLVVELGCGSALKTAHLLNALVARHGRCRFVGIDVSESFLDEARCNLMLLVEGHLTVDLVSADYIEGLRQVRAKYPNDSLCVVWLGSGVGNFSQKDAIYFFEDVSNAVKSRCRLFLCTDMWKKDEILRSAYHDKQGVTEAFIRNGMSHALRILGHEPATAEELSSVYEVEINQQLKQVEMYLRFPQGFAVPKHGIHIRPGERVLMEISRKFTRESIHKMTENAGFHLQSAWHNQIYGCQMLLDEYEAITQCWQDTDVLFEGIPDWSSKPIDTRHPFCFYYGHLPAFAKLKIFADEPAQDMDIMFSRGIDPFILDTSQCHNHPKTPAEWPSRDQIVAYASATRKKILNALHAGQFKGNHKLITFVMEHERMHQETLAYMMTQERKAAFEKAVSVVTASQLPPIHISSIEPPSTMSIINALAKSKMVTIEAGPVVLGSYPKETGFLWDNEYPQYSTSTSSTFWVSSRPVSIGEFHRFVKEGGYENEKLWDAEDFVHFQENGYKYPASWSLVEKEFFVHEYQSTNHWSRVANHPVFVSLSEAEAFCKWLGCRVFSEAEYQRVLDVDPAAELVQQMRVGGYEWTSTPFQGFPGFEPMPEYPEYSTDFFDGRHFVLKGSSPVTHPSMKRDSFRNYFQKQYRYAFAKFRCSR</sequence>
<dbReference type="InterPro" id="IPR005532">
    <property type="entry name" value="SUMF_dom"/>
</dbReference>
<dbReference type="InterPro" id="IPR029063">
    <property type="entry name" value="SAM-dependent_MTases_sf"/>
</dbReference>
<dbReference type="Gene3D" id="3.40.50.150">
    <property type="entry name" value="Vaccinia Virus protein VP39"/>
    <property type="match status" value="1"/>
</dbReference>
<dbReference type="PANTHER" id="PTHR43397">
    <property type="entry name" value="ERGOTHIONEINE BIOSYNTHESIS PROTEIN 1"/>
    <property type="match status" value="1"/>
</dbReference>
<protein>
    <recommendedName>
        <fullName evidence="7">Sulfatase-modifying factor enzyme domain-containing protein</fullName>
    </recommendedName>
</protein>